<dbReference type="HOGENOM" id="CLU_2342690_0_0_11"/>
<dbReference type="RefSeq" id="WP_013427604.1">
    <property type="nucleotide sequence ID" value="NC_014666.1"/>
</dbReference>
<evidence type="ECO:0000313" key="2">
    <source>
        <dbReference type="EMBL" id="ADP84492.1"/>
    </source>
</evidence>
<evidence type="ECO:0000313" key="3">
    <source>
        <dbReference type="Proteomes" id="UP000002484"/>
    </source>
</evidence>
<gene>
    <name evidence="2" type="ordered locus">FraEuI1c_6515</name>
</gene>
<organism evidence="2 3">
    <name type="scientific">Pseudofrankia inefficax (strain DSM 45817 / CECT 9037 / DDB 130130 / EuI1c)</name>
    <name type="common">Frankia inefficax</name>
    <dbReference type="NCBI Taxonomy" id="298654"/>
    <lineage>
        <taxon>Bacteria</taxon>
        <taxon>Bacillati</taxon>
        <taxon>Actinomycetota</taxon>
        <taxon>Actinomycetes</taxon>
        <taxon>Frankiales</taxon>
        <taxon>Frankiaceae</taxon>
        <taxon>Pseudofrankia</taxon>
    </lineage>
</organism>
<dbReference type="Proteomes" id="UP000002484">
    <property type="component" value="Chromosome"/>
</dbReference>
<dbReference type="AlphaFoldDB" id="E3J8F8"/>
<dbReference type="KEGG" id="fri:FraEuI1c_6515"/>
<reference evidence="2 3" key="1">
    <citation type="submission" date="2010-10" db="EMBL/GenBank/DDBJ databases">
        <title>Complete sequence of Frankia sp. EuI1c.</title>
        <authorList>
            <consortium name="US DOE Joint Genome Institute"/>
            <person name="Lucas S."/>
            <person name="Copeland A."/>
            <person name="Lapidus A."/>
            <person name="Cheng J.-F."/>
            <person name="Bruce D."/>
            <person name="Goodwin L."/>
            <person name="Pitluck S."/>
            <person name="Chertkov O."/>
            <person name="Detter J.C."/>
            <person name="Han C."/>
            <person name="Tapia R."/>
            <person name="Land M."/>
            <person name="Hauser L."/>
            <person name="Jeffries C."/>
            <person name="Kyrpides N."/>
            <person name="Ivanova N."/>
            <person name="Mikhailova N."/>
            <person name="Beauchemin N."/>
            <person name="Sen A."/>
            <person name="Sur S.A."/>
            <person name="Gtari M."/>
            <person name="Wall L."/>
            <person name="Tisa L."/>
            <person name="Woyke T."/>
        </authorList>
    </citation>
    <scope>NUCLEOTIDE SEQUENCE [LARGE SCALE GENOMIC DNA]</scope>
    <source>
        <strain evidence="3">DSM 45817 / CECT 9037 / EuI1c</strain>
    </source>
</reference>
<evidence type="ECO:0000256" key="1">
    <source>
        <dbReference type="SAM" id="MobiDB-lite"/>
    </source>
</evidence>
<name>E3J8F8_PSEI1</name>
<dbReference type="InParanoid" id="E3J8F8"/>
<feature type="compositionally biased region" description="Basic and acidic residues" evidence="1">
    <location>
        <begin position="1"/>
        <end position="10"/>
    </location>
</feature>
<dbReference type="EMBL" id="CP002299">
    <property type="protein sequence ID" value="ADP84492.1"/>
    <property type="molecule type" value="Genomic_DNA"/>
</dbReference>
<protein>
    <submittedName>
        <fullName evidence="2">Uncharacterized protein</fullName>
    </submittedName>
</protein>
<accession>E3J8F8</accession>
<keyword evidence="3" id="KW-1185">Reference proteome</keyword>
<feature type="compositionally biased region" description="Basic and acidic residues" evidence="1">
    <location>
        <begin position="88"/>
        <end position="97"/>
    </location>
</feature>
<feature type="region of interest" description="Disordered" evidence="1">
    <location>
        <begin position="1"/>
        <end position="97"/>
    </location>
</feature>
<sequence>MTETEKRSADDDQAGVLDDVPLSVEESLDSDDLGDTDAGRDPLDDDWEAPDRLSAGTRARPTATEGRAGSSLDEQLSQEVPDVDPYEDAEKTRSRWQ</sequence>
<proteinExistence type="predicted"/>
<feature type="compositionally biased region" description="Acidic residues" evidence="1">
    <location>
        <begin position="26"/>
        <end position="35"/>
    </location>
</feature>